<dbReference type="OMA" id="CKEDSHY"/>
<dbReference type="HOGENOM" id="CLU_045216_4_0_1"/>
<dbReference type="STRING" id="30611.ENSOGAP00000018956"/>
<reference evidence="2" key="1">
    <citation type="submission" date="2011-03" db="EMBL/GenBank/DDBJ databases">
        <title>Version 3 of the genome sequence of Otolemur garnettii (Bushbaby).</title>
        <authorList>
            <consortium name="The Broad Institute Genome Sequencing Platform"/>
            <person name="Di Palma F."/>
            <person name="Johnson J."/>
            <person name="Lander E.S."/>
            <person name="Lindblad-Toh K."/>
            <person name="Jaffe D.B."/>
            <person name="Gnerre S."/>
            <person name="MacCallum I."/>
            <person name="Przybylski D."/>
            <person name="Ribeiro F.J."/>
            <person name="Burton J.N."/>
            <person name="Walker B.J."/>
            <person name="Sharpe T."/>
            <person name="Hall G."/>
        </authorList>
    </citation>
    <scope>NUCLEOTIDE SEQUENCE [LARGE SCALE GENOMIC DNA]</scope>
</reference>
<accession>H0XS64</accession>
<evidence type="ECO:0000313" key="1">
    <source>
        <dbReference type="Ensembl" id="ENSOGAP00000018956.1"/>
    </source>
</evidence>
<proteinExistence type="predicted"/>
<evidence type="ECO:0000313" key="2">
    <source>
        <dbReference type="Proteomes" id="UP000005225"/>
    </source>
</evidence>
<dbReference type="EMBL" id="AAQR03031266">
    <property type="status" value="NOT_ANNOTATED_CDS"/>
    <property type="molecule type" value="Genomic_DNA"/>
</dbReference>
<reference evidence="1" key="2">
    <citation type="submission" date="2025-08" db="UniProtKB">
        <authorList>
            <consortium name="Ensembl"/>
        </authorList>
    </citation>
    <scope>IDENTIFICATION</scope>
</reference>
<organism evidence="1 2">
    <name type="scientific">Otolemur garnettii</name>
    <name type="common">Small-eared galago</name>
    <name type="synonym">Garnett's greater bushbaby</name>
    <dbReference type="NCBI Taxonomy" id="30611"/>
    <lineage>
        <taxon>Eukaryota</taxon>
        <taxon>Metazoa</taxon>
        <taxon>Chordata</taxon>
        <taxon>Craniata</taxon>
        <taxon>Vertebrata</taxon>
        <taxon>Euteleostomi</taxon>
        <taxon>Mammalia</taxon>
        <taxon>Eutheria</taxon>
        <taxon>Euarchontoglires</taxon>
        <taxon>Primates</taxon>
        <taxon>Strepsirrhini</taxon>
        <taxon>Lorisiformes</taxon>
        <taxon>Galagidae</taxon>
        <taxon>Otolemur</taxon>
    </lineage>
</organism>
<dbReference type="eggNOG" id="KOG3806">
    <property type="taxonomic scope" value="Eukaryota"/>
</dbReference>
<name>H0XS64_OTOGA</name>
<dbReference type="InParanoid" id="H0XS64"/>
<keyword evidence="2" id="KW-1185">Reference proteome</keyword>
<sequence>MRQSGASQPLLINMYLPATADPVGDSLFKEGKSPGWGPLSPAVQKGNNQITWRKICFILKESREHLNCLSGPEGYYGTFAHRESRLYRKKRPKSIAPAHSSAHLQAARLQSPSEPVLPLTYRGSLSLLFFFFLHCPYFCPMWYCKEDSHYLTSGRACPTGDAFGDGGLAKPCPGVAVSRCRPAPSHLNSWTWSSWDSRMYEIRVPGPGGPCSPCATTAALYPSPGLQPPPGPFGTVAAASHLGGHYH</sequence>
<protein>
    <submittedName>
        <fullName evidence="1">Uncharacterized protein</fullName>
    </submittedName>
</protein>
<dbReference type="Proteomes" id="UP000005225">
    <property type="component" value="Unassembled WGS sequence"/>
</dbReference>
<dbReference type="AlphaFoldDB" id="H0XS64"/>
<dbReference type="Ensembl" id="ENSOGAT00000024909.1">
    <property type="protein sequence ID" value="ENSOGAP00000018956.1"/>
    <property type="gene ID" value="ENSOGAG00000026329.1"/>
</dbReference>
<dbReference type="EMBL" id="AAQR03031267">
    <property type="status" value="NOT_ANNOTATED_CDS"/>
    <property type="molecule type" value="Genomic_DNA"/>
</dbReference>
<dbReference type="FunCoup" id="H0XS64">
    <property type="interactions" value="796"/>
</dbReference>
<reference evidence="1" key="3">
    <citation type="submission" date="2025-09" db="UniProtKB">
        <authorList>
            <consortium name="Ensembl"/>
        </authorList>
    </citation>
    <scope>IDENTIFICATION</scope>
</reference>